<dbReference type="InterPro" id="IPR027275">
    <property type="entry name" value="PRC-brl_dom"/>
</dbReference>
<dbReference type="PANTHER" id="PTHR36505">
    <property type="entry name" value="BLR1072 PROTEIN"/>
    <property type="match status" value="1"/>
</dbReference>
<organism evidence="4 5">
    <name type="scientific">Ferrovibrio terrae</name>
    <dbReference type="NCBI Taxonomy" id="2594003"/>
    <lineage>
        <taxon>Bacteria</taxon>
        <taxon>Pseudomonadati</taxon>
        <taxon>Pseudomonadota</taxon>
        <taxon>Alphaproteobacteria</taxon>
        <taxon>Rhodospirillales</taxon>
        <taxon>Rhodospirillaceae</taxon>
        <taxon>Ferrovibrio</taxon>
    </lineage>
</organism>
<dbReference type="SUPFAM" id="SSF50346">
    <property type="entry name" value="PRC-barrel domain"/>
    <property type="match status" value="1"/>
</dbReference>
<feature type="domain" description="PRC-barrel" evidence="3">
    <location>
        <begin position="47"/>
        <end position="118"/>
    </location>
</feature>
<evidence type="ECO:0000256" key="2">
    <source>
        <dbReference type="SAM" id="SignalP"/>
    </source>
</evidence>
<keyword evidence="5" id="KW-1185">Reference proteome</keyword>
<evidence type="ECO:0000313" key="5">
    <source>
        <dbReference type="Proteomes" id="UP000317496"/>
    </source>
</evidence>
<dbReference type="Pfam" id="PF05239">
    <property type="entry name" value="PRC"/>
    <property type="match status" value="1"/>
</dbReference>
<feature type="signal peptide" evidence="2">
    <location>
        <begin position="1"/>
        <end position="23"/>
    </location>
</feature>
<dbReference type="PANTHER" id="PTHR36505:SF1">
    <property type="entry name" value="BLR1072 PROTEIN"/>
    <property type="match status" value="1"/>
</dbReference>
<dbReference type="InterPro" id="IPR011033">
    <property type="entry name" value="PRC_barrel-like_sf"/>
</dbReference>
<sequence>MKRNLAAVSAVALLLALSGFAVAQDAGKSKTKSDTIVPIPGTGTAEVKGARLIGADVVNSVNDKLGDVDEVLVTTDGRVNAVVVAMGGVLGMGERKVVLPFERLRFSSQGSDLVVKTDVSRETLNAMPEYRDPSRASSDQQPGPSRAPADQNSTGQNRAGNNAAPIQGPLDTSRPIRPAPPTN</sequence>
<feature type="compositionally biased region" description="Polar residues" evidence="1">
    <location>
        <begin position="150"/>
        <end position="160"/>
    </location>
</feature>
<reference evidence="4 5" key="1">
    <citation type="submission" date="2019-07" db="EMBL/GenBank/DDBJ databases">
        <title>Genome sequencing for Ferrovibrio sp. K5.</title>
        <authorList>
            <person name="Park S.-J."/>
        </authorList>
    </citation>
    <scope>NUCLEOTIDE SEQUENCE [LARGE SCALE GENOMIC DNA]</scope>
    <source>
        <strain evidence="4 5">K5</strain>
    </source>
</reference>
<proteinExistence type="predicted"/>
<evidence type="ECO:0000256" key="1">
    <source>
        <dbReference type="SAM" id="MobiDB-lite"/>
    </source>
</evidence>
<dbReference type="KEGG" id="fer:FNB15_19935"/>
<dbReference type="RefSeq" id="WP_144258403.1">
    <property type="nucleotide sequence ID" value="NZ_CP041636.1"/>
</dbReference>
<dbReference type="AlphaFoldDB" id="A0A516H6K4"/>
<accession>A0A516H6K4</accession>
<feature type="region of interest" description="Disordered" evidence="1">
    <location>
        <begin position="124"/>
        <end position="183"/>
    </location>
</feature>
<evidence type="ECO:0000313" key="4">
    <source>
        <dbReference type="EMBL" id="QDO99407.1"/>
    </source>
</evidence>
<gene>
    <name evidence="4" type="ORF">FNB15_19935</name>
</gene>
<dbReference type="Proteomes" id="UP000317496">
    <property type="component" value="Chromosome"/>
</dbReference>
<evidence type="ECO:0000259" key="3">
    <source>
        <dbReference type="Pfam" id="PF05239"/>
    </source>
</evidence>
<dbReference type="EMBL" id="CP041636">
    <property type="protein sequence ID" value="QDO99407.1"/>
    <property type="molecule type" value="Genomic_DNA"/>
</dbReference>
<keyword evidence="2" id="KW-0732">Signal</keyword>
<name>A0A516H6K4_9PROT</name>
<feature type="chain" id="PRO_5022089970" evidence="2">
    <location>
        <begin position="24"/>
        <end position="183"/>
    </location>
</feature>
<dbReference type="Gene3D" id="2.30.30.240">
    <property type="entry name" value="PRC-barrel domain"/>
    <property type="match status" value="1"/>
</dbReference>
<protein>
    <submittedName>
        <fullName evidence="4">PRC-barrel domain containing protein</fullName>
    </submittedName>
</protein>